<keyword evidence="7" id="KW-0652">Protein synthesis inhibitor</keyword>
<keyword evidence="4" id="KW-0547">Nucleotide-binding</keyword>
<protein>
    <recommendedName>
        <fullName evidence="1">non-specific serine/threonine protein kinase</fullName>
        <ecNumber evidence="1">2.7.11.1</ecNumber>
    </recommendedName>
</protein>
<evidence type="ECO:0000256" key="7">
    <source>
        <dbReference type="ARBA" id="ARBA00023193"/>
    </source>
</evidence>
<dbReference type="GO" id="GO:0006950">
    <property type="term" value="P:response to stress"/>
    <property type="evidence" value="ECO:0007669"/>
    <property type="project" value="UniProtKB-ARBA"/>
</dbReference>
<evidence type="ECO:0000259" key="11">
    <source>
        <dbReference type="PROSITE" id="PS50011"/>
    </source>
</evidence>
<comment type="similarity">
    <text evidence="8">Belongs to the protein kinase superfamily. Ser/Thr protein kinase family. GCN2 subfamily.</text>
</comment>
<evidence type="ECO:0000256" key="4">
    <source>
        <dbReference type="ARBA" id="ARBA00022741"/>
    </source>
</evidence>
<dbReference type="GO" id="GO:0006796">
    <property type="term" value="P:phosphate-containing compound metabolic process"/>
    <property type="evidence" value="ECO:0007669"/>
    <property type="project" value="UniProtKB-ARBA"/>
</dbReference>
<dbReference type="PATRIC" id="fig|1229276.3.peg.199"/>
<comment type="caution">
    <text evidence="12">The sequence shown here is derived from an EMBL/GenBank/DDBJ whole genome shotgun (WGS) entry which is preliminary data.</text>
</comment>
<dbReference type="PANTHER" id="PTHR11042:SF160">
    <property type="entry name" value="EUKARYOTIC TRANSLATION INITIATION FACTOR 2-ALPHA KINASE 1"/>
    <property type="match status" value="1"/>
</dbReference>
<comment type="catalytic activity">
    <reaction evidence="10">
        <text>L-seryl-[protein] + ATP = O-phospho-L-seryl-[protein] + ADP + H(+)</text>
        <dbReference type="Rhea" id="RHEA:17989"/>
        <dbReference type="Rhea" id="RHEA-COMP:9863"/>
        <dbReference type="Rhea" id="RHEA-COMP:11604"/>
        <dbReference type="ChEBI" id="CHEBI:15378"/>
        <dbReference type="ChEBI" id="CHEBI:29999"/>
        <dbReference type="ChEBI" id="CHEBI:30616"/>
        <dbReference type="ChEBI" id="CHEBI:83421"/>
        <dbReference type="ChEBI" id="CHEBI:456216"/>
        <dbReference type="EC" id="2.7.11.1"/>
    </reaction>
    <physiologicalReaction direction="left-to-right" evidence="10">
        <dbReference type="Rhea" id="RHEA:17990"/>
    </physiologicalReaction>
</comment>
<dbReference type="EMBL" id="JJMU01000002">
    <property type="protein sequence ID" value="KGE16079.1"/>
    <property type="molecule type" value="Genomic_DNA"/>
</dbReference>
<keyword evidence="13" id="KW-1185">Reference proteome</keyword>
<dbReference type="Pfam" id="PF00069">
    <property type="entry name" value="Pkinase"/>
    <property type="match status" value="1"/>
</dbReference>
<keyword evidence="2 12" id="KW-0723">Serine/threonine-protein kinase</keyword>
<dbReference type="eggNOG" id="COG0515">
    <property type="taxonomic scope" value="Bacteria"/>
</dbReference>
<dbReference type="PROSITE" id="PS00108">
    <property type="entry name" value="PROTEIN_KINASE_ST"/>
    <property type="match status" value="1"/>
</dbReference>
<dbReference type="EC" id="2.7.11.1" evidence="1"/>
<dbReference type="GO" id="GO:0005524">
    <property type="term" value="F:ATP binding"/>
    <property type="evidence" value="ECO:0007669"/>
    <property type="project" value="UniProtKB-KW"/>
</dbReference>
<dbReference type="InterPro" id="IPR008271">
    <property type="entry name" value="Ser/Thr_kinase_AS"/>
</dbReference>
<dbReference type="InterPro" id="IPR050339">
    <property type="entry name" value="CC_SR_Kinase"/>
</dbReference>
<dbReference type="OrthoDB" id="9813021at2"/>
<evidence type="ECO:0000256" key="9">
    <source>
        <dbReference type="ARBA" id="ARBA00048659"/>
    </source>
</evidence>
<dbReference type="Proteomes" id="UP000031802">
    <property type="component" value="Unassembled WGS sequence"/>
</dbReference>
<organism evidence="12 13">
    <name type="scientific">Sphingobacterium deserti</name>
    <dbReference type="NCBI Taxonomy" id="1229276"/>
    <lineage>
        <taxon>Bacteria</taxon>
        <taxon>Pseudomonadati</taxon>
        <taxon>Bacteroidota</taxon>
        <taxon>Sphingobacteriia</taxon>
        <taxon>Sphingobacteriales</taxon>
        <taxon>Sphingobacteriaceae</taxon>
        <taxon>Sphingobacterium</taxon>
    </lineage>
</organism>
<reference evidence="12 13" key="2">
    <citation type="journal article" date="2015" name="PLoS ONE">
        <title>Whole-Genome Optical Mapping and Finished Genome Sequence of Sphingobacterium deserti sp. nov., a New Species Isolated from the Western Desert of China.</title>
        <authorList>
            <person name="Teng C."/>
            <person name="Zhou Z."/>
            <person name="Molnar I."/>
            <person name="Li X."/>
            <person name="Tang R."/>
            <person name="Chen M."/>
            <person name="Wang L."/>
            <person name="Su S."/>
            <person name="Zhang W."/>
            <person name="Lin M."/>
        </authorList>
    </citation>
    <scope>NUCLEOTIDE SEQUENCE [LARGE SCALE GENOMIC DNA]</scope>
    <source>
        <strain evidence="13">ACCC05744</strain>
    </source>
</reference>
<reference evidence="13" key="1">
    <citation type="submission" date="2014-04" db="EMBL/GenBank/DDBJ databases">
        <title>Whole-Genome optical mapping and complete genome sequence of Sphingobacterium deserti sp. nov., a new spaces isolated from desert in the west of China.</title>
        <authorList>
            <person name="Teng C."/>
            <person name="Zhou Z."/>
            <person name="Li X."/>
            <person name="Chen M."/>
            <person name="Lin M."/>
            <person name="Wang L."/>
            <person name="Su S."/>
            <person name="Zhang C."/>
            <person name="Zhang W."/>
        </authorList>
    </citation>
    <scope>NUCLEOTIDE SEQUENCE [LARGE SCALE GENOMIC DNA]</scope>
    <source>
        <strain evidence="13">ACCC05744</strain>
    </source>
</reference>
<proteinExistence type="inferred from homology"/>
<evidence type="ECO:0000313" key="12">
    <source>
        <dbReference type="EMBL" id="KGE16079.1"/>
    </source>
</evidence>
<keyword evidence="6" id="KW-0067">ATP-binding</keyword>
<evidence type="ECO:0000256" key="10">
    <source>
        <dbReference type="ARBA" id="ARBA00048977"/>
    </source>
</evidence>
<sequence>MKIIEVLDNINRGGFGVIDRVLCEDGNYYARKTFSPIPDSRLTQEAIEKFKNRFIREVETQRRLPHQYVIPIVHYDLQAENPWYLMPIAHDYGQEIERCKGTDLIPNGLSDILNAMECIHNLGYVHRDLKPGNILFHEGLWKLSDFGLITQDKDILSLSITSSNGLGYGSELYAAPEQINEFKTVDSRADIYAFGAILHDIFGTTRRTPYANHTCAGDMGVIVDKCTKREPRHRFNNVETLRTRLLYVLSKKQFKVKESGSEEHINAIREIQDFTLSKFQDLVFYVRDSEADKYSVFYELNKEVIAKMFDIDRDLSIEFFLEYVAWVEGSSFSFDYCDVIIMLLKDLYDRPIGIDLKAKCVIAAAELARSHNRWFVMSNVVRMSSPDIDENFAFRLQIDIDTSERTKENFNRCVEGISQAKSNYHPLIASVL</sequence>
<dbReference type="InterPro" id="IPR000719">
    <property type="entry name" value="Prot_kinase_dom"/>
</dbReference>
<evidence type="ECO:0000256" key="3">
    <source>
        <dbReference type="ARBA" id="ARBA00022679"/>
    </source>
</evidence>
<dbReference type="RefSeq" id="WP_052071918.1">
    <property type="nucleotide sequence ID" value="NZ_JJMU01000002.1"/>
</dbReference>
<gene>
    <name evidence="12" type="ORF">DI53_0194</name>
</gene>
<dbReference type="GO" id="GO:0017148">
    <property type="term" value="P:negative regulation of translation"/>
    <property type="evidence" value="ECO:0007669"/>
    <property type="project" value="UniProtKB-KW"/>
</dbReference>
<dbReference type="PROSITE" id="PS50011">
    <property type="entry name" value="PROTEIN_KINASE_DOM"/>
    <property type="match status" value="1"/>
</dbReference>
<evidence type="ECO:0000256" key="6">
    <source>
        <dbReference type="ARBA" id="ARBA00022840"/>
    </source>
</evidence>
<dbReference type="SMART" id="SM00220">
    <property type="entry name" value="S_TKc"/>
    <property type="match status" value="1"/>
</dbReference>
<dbReference type="Gene3D" id="1.10.510.10">
    <property type="entry name" value="Transferase(Phosphotransferase) domain 1"/>
    <property type="match status" value="1"/>
</dbReference>
<dbReference type="PANTHER" id="PTHR11042">
    <property type="entry name" value="EUKARYOTIC TRANSLATION INITIATION FACTOR 2-ALPHA KINASE EIF2-ALPHA KINASE -RELATED"/>
    <property type="match status" value="1"/>
</dbReference>
<evidence type="ECO:0000256" key="8">
    <source>
        <dbReference type="ARBA" id="ARBA00037982"/>
    </source>
</evidence>
<dbReference type="GO" id="GO:0004674">
    <property type="term" value="F:protein serine/threonine kinase activity"/>
    <property type="evidence" value="ECO:0007669"/>
    <property type="project" value="UniProtKB-KW"/>
</dbReference>
<name>A0A0B8TB30_9SPHI</name>
<feature type="domain" description="Protein kinase" evidence="11">
    <location>
        <begin position="4"/>
        <end position="265"/>
    </location>
</feature>
<comment type="catalytic activity">
    <reaction evidence="9">
        <text>L-threonyl-[protein] + ATP = O-phospho-L-threonyl-[protein] + ADP + H(+)</text>
        <dbReference type="Rhea" id="RHEA:46608"/>
        <dbReference type="Rhea" id="RHEA-COMP:11060"/>
        <dbReference type="Rhea" id="RHEA-COMP:11605"/>
        <dbReference type="ChEBI" id="CHEBI:15378"/>
        <dbReference type="ChEBI" id="CHEBI:30013"/>
        <dbReference type="ChEBI" id="CHEBI:30616"/>
        <dbReference type="ChEBI" id="CHEBI:61977"/>
        <dbReference type="ChEBI" id="CHEBI:456216"/>
        <dbReference type="EC" id="2.7.11.1"/>
    </reaction>
    <physiologicalReaction direction="left-to-right" evidence="9">
        <dbReference type="Rhea" id="RHEA:46609"/>
    </physiologicalReaction>
</comment>
<dbReference type="InterPro" id="IPR011009">
    <property type="entry name" value="Kinase-like_dom_sf"/>
</dbReference>
<evidence type="ECO:0000256" key="1">
    <source>
        <dbReference type="ARBA" id="ARBA00012513"/>
    </source>
</evidence>
<dbReference type="GO" id="GO:0005737">
    <property type="term" value="C:cytoplasm"/>
    <property type="evidence" value="ECO:0007669"/>
    <property type="project" value="TreeGrafter"/>
</dbReference>
<keyword evidence="5 12" id="KW-0418">Kinase</keyword>
<dbReference type="SUPFAM" id="SSF56112">
    <property type="entry name" value="Protein kinase-like (PK-like)"/>
    <property type="match status" value="1"/>
</dbReference>
<evidence type="ECO:0000313" key="13">
    <source>
        <dbReference type="Proteomes" id="UP000031802"/>
    </source>
</evidence>
<dbReference type="AlphaFoldDB" id="A0A0B8TB30"/>
<keyword evidence="3" id="KW-0808">Transferase</keyword>
<evidence type="ECO:0000256" key="5">
    <source>
        <dbReference type="ARBA" id="ARBA00022777"/>
    </source>
</evidence>
<accession>A0A0B8TB30</accession>
<evidence type="ECO:0000256" key="2">
    <source>
        <dbReference type="ARBA" id="ARBA00022527"/>
    </source>
</evidence>
<dbReference type="STRING" id="1229276.DI53_0194"/>